<dbReference type="GO" id="GO:0005886">
    <property type="term" value="C:plasma membrane"/>
    <property type="evidence" value="ECO:0007669"/>
    <property type="project" value="UniProtKB-SubCell"/>
</dbReference>
<evidence type="ECO:0000256" key="7">
    <source>
        <dbReference type="HAMAP-Rule" id="MF_01416"/>
    </source>
</evidence>
<dbReference type="GO" id="GO:0045259">
    <property type="term" value="C:proton-transporting ATP synthase complex"/>
    <property type="evidence" value="ECO:0007669"/>
    <property type="project" value="UniProtKB-KW"/>
</dbReference>
<keyword evidence="7" id="KW-0139">CF(1)</keyword>
<keyword evidence="2 7" id="KW-0813">Transport</keyword>
<dbReference type="EMBL" id="AP017315">
    <property type="protein sequence ID" value="BAU32696.1"/>
    <property type="molecule type" value="Genomic_DNA"/>
</dbReference>
<dbReference type="RefSeq" id="WP_096422061.1">
    <property type="nucleotide sequence ID" value="NZ_AP017315.1"/>
</dbReference>
<reference evidence="9" key="1">
    <citation type="submission" date="2015-12" db="EMBL/GenBank/DDBJ databases">
        <authorList>
            <person name="Shamseldin A."/>
            <person name="Moawad H."/>
            <person name="Abd El-Rahim W.M."/>
            <person name="Sadowsky M.J."/>
        </authorList>
    </citation>
    <scope>NUCLEOTIDE SEQUENCE [LARGE SCALE GENOMIC DNA]</scope>
    <source>
        <strain evidence="9">JAM AC0309</strain>
    </source>
</reference>
<comment type="similarity">
    <text evidence="7">Belongs to the ATPase delta chain family.</text>
</comment>
<evidence type="ECO:0000256" key="4">
    <source>
        <dbReference type="ARBA" id="ARBA00023065"/>
    </source>
</evidence>
<dbReference type="GO" id="GO:0046933">
    <property type="term" value="F:proton-transporting ATP synthase activity, rotational mechanism"/>
    <property type="evidence" value="ECO:0007669"/>
    <property type="project" value="UniProtKB-UniRule"/>
</dbReference>
<evidence type="ECO:0000256" key="5">
    <source>
        <dbReference type="ARBA" id="ARBA00023136"/>
    </source>
</evidence>
<dbReference type="OrthoDB" id="5242917at2"/>
<dbReference type="PANTHER" id="PTHR11910">
    <property type="entry name" value="ATP SYNTHASE DELTA CHAIN"/>
    <property type="match status" value="1"/>
</dbReference>
<keyword evidence="5 7" id="KW-0472">Membrane</keyword>
<proteinExistence type="inferred from homology"/>
<dbReference type="PRINTS" id="PR00125">
    <property type="entry name" value="ATPASEDELTA"/>
</dbReference>
<evidence type="ECO:0000256" key="3">
    <source>
        <dbReference type="ARBA" id="ARBA00022781"/>
    </source>
</evidence>
<organism evidence="8 9">
    <name type="scientific">Microcella alkaliphila</name>
    <dbReference type="NCBI Taxonomy" id="279828"/>
    <lineage>
        <taxon>Bacteria</taxon>
        <taxon>Bacillati</taxon>
        <taxon>Actinomycetota</taxon>
        <taxon>Actinomycetes</taxon>
        <taxon>Micrococcales</taxon>
        <taxon>Microbacteriaceae</taxon>
        <taxon>Microcella</taxon>
    </lineage>
</organism>
<keyword evidence="4 7" id="KW-0406">Ion transport</keyword>
<evidence type="ECO:0000313" key="8">
    <source>
        <dbReference type="EMBL" id="BAU32696.1"/>
    </source>
</evidence>
<dbReference type="InterPro" id="IPR000711">
    <property type="entry name" value="ATPase_OSCP/dsu"/>
</dbReference>
<comment type="function">
    <text evidence="7">This protein is part of the stalk that links CF(0) to CF(1). It either transmits conformational changes from CF(0) to CF(1) or is implicated in proton conduction.</text>
</comment>
<evidence type="ECO:0000256" key="6">
    <source>
        <dbReference type="ARBA" id="ARBA00023310"/>
    </source>
</evidence>
<protein>
    <recommendedName>
        <fullName evidence="7">ATP synthase subunit delta</fullName>
    </recommendedName>
    <alternativeName>
        <fullName evidence="7">ATP synthase F(1) sector subunit delta</fullName>
    </alternativeName>
    <alternativeName>
        <fullName evidence="7">F-type ATPase subunit delta</fullName>
        <shortName evidence="7">F-ATPase subunit delta</shortName>
    </alternativeName>
</protein>
<accession>A0A0U4WYJ6</accession>
<reference evidence="8 9" key="2">
    <citation type="submission" date="2016-01" db="EMBL/GenBank/DDBJ databases">
        <title>Microcella alkaliphila JAM AC0309 whole genome shotgun sequence.</title>
        <authorList>
            <person name="Kurata A."/>
            <person name="Hirose Y."/>
            <person name="Kishimoto N."/>
            <person name="Kobayashi T."/>
        </authorList>
    </citation>
    <scope>NUCLEOTIDE SEQUENCE [LARGE SCALE GENOMIC DNA]</scope>
    <source>
        <strain evidence="8 9">JAM AC0309</strain>
    </source>
</reference>
<comment type="function">
    <text evidence="7">F(1)F(0) ATP synthase produces ATP from ADP in the presence of a proton or sodium gradient. F-type ATPases consist of two structural domains, F(1) containing the extramembraneous catalytic core and F(0) containing the membrane proton channel, linked together by a central stalk and a peripheral stalk. During catalysis, ATP synthesis in the catalytic domain of F(1) is coupled via a rotary mechanism of the central stalk subunits to proton translocation.</text>
</comment>
<evidence type="ECO:0000313" key="9">
    <source>
        <dbReference type="Proteomes" id="UP000218965"/>
    </source>
</evidence>
<comment type="subcellular location">
    <subcellularLocation>
        <location evidence="7">Cell membrane</location>
        <topology evidence="7">Peripheral membrane protein</topology>
    </subcellularLocation>
    <subcellularLocation>
        <location evidence="1">Membrane</location>
    </subcellularLocation>
</comment>
<gene>
    <name evidence="7 8" type="primary">atpH</name>
    <name evidence="8" type="ORF">MalAC0309_1848</name>
</gene>
<dbReference type="AlphaFoldDB" id="A0A0U4WYJ6"/>
<keyword evidence="7" id="KW-1003">Cell membrane</keyword>
<keyword evidence="3 7" id="KW-0375">Hydrogen ion transport</keyword>
<evidence type="ECO:0000256" key="1">
    <source>
        <dbReference type="ARBA" id="ARBA00004370"/>
    </source>
</evidence>
<dbReference type="KEGG" id="malk:MalAC0309_1848"/>
<keyword evidence="6 7" id="KW-0066">ATP synthesis</keyword>
<dbReference type="HAMAP" id="MF_01416">
    <property type="entry name" value="ATP_synth_delta_bact"/>
    <property type="match status" value="1"/>
</dbReference>
<dbReference type="Pfam" id="PF00213">
    <property type="entry name" value="OSCP"/>
    <property type="match status" value="1"/>
</dbReference>
<dbReference type="Proteomes" id="UP000218965">
    <property type="component" value="Chromosome"/>
</dbReference>
<name>A0A0U4WYJ6_9MICO</name>
<sequence>MGSATRTALAGAREVLAATPGLDRAAGEQLLAAARLIGSSHGLQSALSAADGTAATAMRDRVFAELGVPARAVLEAALSASWSSPAELIAGIEELGIRAIALSSDDADAVARELDGVGQLVAGSAELELALSGTRGTPAARGALVESLLAGRASGEATTIMSHLVRQPRGRRVGELVRTGAELVADAVGKGFATITVAATLSDAQLANVAETVRERYGREHLLVQVVDPAILGGARIQVGHEVIDGSIAARLTDLTLQLAR</sequence>
<evidence type="ECO:0000256" key="2">
    <source>
        <dbReference type="ARBA" id="ARBA00022448"/>
    </source>
</evidence>